<dbReference type="PROSITE" id="PS51118">
    <property type="entry name" value="HTH_HXLR"/>
    <property type="match status" value="1"/>
</dbReference>
<keyword evidence="3" id="KW-0804">Transcription</keyword>
<reference evidence="6" key="1">
    <citation type="journal article" date="2019" name="Int. J. Syst. Evol. Microbiol.">
        <title>The Global Catalogue of Microorganisms (GCM) 10K type strain sequencing project: providing services to taxonomists for standard genome sequencing and annotation.</title>
        <authorList>
            <consortium name="The Broad Institute Genomics Platform"/>
            <consortium name="The Broad Institute Genome Sequencing Center for Infectious Disease"/>
            <person name="Wu L."/>
            <person name="Ma J."/>
        </authorList>
    </citation>
    <scope>NUCLEOTIDE SEQUENCE [LARGE SCALE GENOMIC DNA]</scope>
    <source>
        <strain evidence="6">CCM 8932</strain>
    </source>
</reference>
<dbReference type="RefSeq" id="WP_137639715.1">
    <property type="nucleotide sequence ID" value="NZ_BJDK01000009.1"/>
</dbReference>
<comment type="caution">
    <text evidence="5">The sequence shown here is derived from an EMBL/GenBank/DDBJ whole genome shotgun (WGS) entry which is preliminary data.</text>
</comment>
<accession>A0ABW1R8E8</accession>
<sequence length="117" mass="13449">MDAVTQQTRHGEVCPLDTTLQLLAGKWKSIILCRLMQHELRYTQLLKTLPGCTRRMLSLQLAQLEADQIIQKQIDASYVPIKTSYRLTPLGKSLVPIIKLMDQWGEHYIQTVTMPEN</sequence>
<dbReference type="InterPro" id="IPR036388">
    <property type="entry name" value="WH-like_DNA-bd_sf"/>
</dbReference>
<dbReference type="PANTHER" id="PTHR33204">
    <property type="entry name" value="TRANSCRIPTIONAL REGULATOR, MARR FAMILY"/>
    <property type="match status" value="1"/>
</dbReference>
<dbReference type="PANTHER" id="PTHR33204:SF29">
    <property type="entry name" value="TRANSCRIPTIONAL REGULATOR"/>
    <property type="match status" value="1"/>
</dbReference>
<keyword evidence="2" id="KW-0238">DNA-binding</keyword>
<dbReference type="InterPro" id="IPR002577">
    <property type="entry name" value="HTH_HxlR"/>
</dbReference>
<dbReference type="Pfam" id="PF01638">
    <property type="entry name" value="HxlR"/>
    <property type="match status" value="1"/>
</dbReference>
<keyword evidence="1" id="KW-0805">Transcription regulation</keyword>
<dbReference type="Gene3D" id="1.10.10.10">
    <property type="entry name" value="Winged helix-like DNA-binding domain superfamily/Winged helix DNA-binding domain"/>
    <property type="match status" value="1"/>
</dbReference>
<proteinExistence type="predicted"/>
<dbReference type="EMBL" id="JBHSSD010000041">
    <property type="protein sequence ID" value="MFC6164932.1"/>
    <property type="molecule type" value="Genomic_DNA"/>
</dbReference>
<evidence type="ECO:0000313" key="5">
    <source>
        <dbReference type="EMBL" id="MFC6164932.1"/>
    </source>
</evidence>
<evidence type="ECO:0000259" key="4">
    <source>
        <dbReference type="PROSITE" id="PS51118"/>
    </source>
</evidence>
<evidence type="ECO:0000256" key="1">
    <source>
        <dbReference type="ARBA" id="ARBA00023015"/>
    </source>
</evidence>
<name>A0ABW1R8E8_9LACO</name>
<evidence type="ECO:0000313" key="6">
    <source>
        <dbReference type="Proteomes" id="UP001596253"/>
    </source>
</evidence>
<dbReference type="InterPro" id="IPR036390">
    <property type="entry name" value="WH_DNA-bd_sf"/>
</dbReference>
<feature type="domain" description="HTH hxlR-type" evidence="4">
    <location>
        <begin position="14"/>
        <end position="113"/>
    </location>
</feature>
<organism evidence="5 6">
    <name type="scientific">Lactiplantibacillus dongliensis</name>
    <dbReference type="NCBI Taxonomy" id="2559919"/>
    <lineage>
        <taxon>Bacteria</taxon>
        <taxon>Bacillati</taxon>
        <taxon>Bacillota</taxon>
        <taxon>Bacilli</taxon>
        <taxon>Lactobacillales</taxon>
        <taxon>Lactobacillaceae</taxon>
        <taxon>Lactiplantibacillus</taxon>
    </lineage>
</organism>
<dbReference type="Proteomes" id="UP001596253">
    <property type="component" value="Unassembled WGS sequence"/>
</dbReference>
<protein>
    <submittedName>
        <fullName evidence="5">Winged helix-turn-helix transcriptional regulator</fullName>
    </submittedName>
</protein>
<dbReference type="SUPFAM" id="SSF46785">
    <property type="entry name" value="Winged helix' DNA-binding domain"/>
    <property type="match status" value="1"/>
</dbReference>
<keyword evidence="6" id="KW-1185">Reference proteome</keyword>
<evidence type="ECO:0000256" key="2">
    <source>
        <dbReference type="ARBA" id="ARBA00023125"/>
    </source>
</evidence>
<gene>
    <name evidence="5" type="ORF">ACFP3T_09650</name>
</gene>
<evidence type="ECO:0000256" key="3">
    <source>
        <dbReference type="ARBA" id="ARBA00023163"/>
    </source>
</evidence>